<comment type="caution">
    <text evidence="2">The sequence shown here is derived from an EMBL/GenBank/DDBJ whole genome shotgun (WGS) entry which is preliminary data.</text>
</comment>
<keyword evidence="1" id="KW-1133">Transmembrane helix</keyword>
<accession>A0A5C6RIT5</accession>
<sequence>MEYIMHSFWGFLSMALGVALPGLVNMTTVRECIKRGYAAANRFNIGAAGAVFIHGYIAIAFAGLFTRHPSWLSYLRQAAVALFAALSFVFLVQALRRQVAKGSRRKGRPVLKGFVVSFFNVLNVPGIFAFGTLLRARDLITFSSPYRLFFILGAASGAYAVLTVYARFARRVEQAGATFYKQLNFALSALFLALALVQLVQLWYGA</sequence>
<feature type="transmembrane region" description="Helical" evidence="1">
    <location>
        <begin position="185"/>
        <end position="204"/>
    </location>
</feature>
<feature type="transmembrane region" description="Helical" evidence="1">
    <location>
        <begin position="45"/>
        <end position="65"/>
    </location>
</feature>
<keyword evidence="1" id="KW-0812">Transmembrane</keyword>
<feature type="transmembrane region" description="Helical" evidence="1">
    <location>
        <begin position="6"/>
        <end position="24"/>
    </location>
</feature>
<name>A0A5C6RIT5_9BACT</name>
<evidence type="ECO:0008006" key="4">
    <source>
        <dbReference type="Google" id="ProtNLM"/>
    </source>
</evidence>
<evidence type="ECO:0000256" key="1">
    <source>
        <dbReference type="SAM" id="Phobius"/>
    </source>
</evidence>
<reference evidence="2 3" key="1">
    <citation type="submission" date="2019-08" db="EMBL/GenBank/DDBJ databases">
        <title>Genome of Phaeodactylibacter luteus.</title>
        <authorList>
            <person name="Bowman J.P."/>
        </authorList>
    </citation>
    <scope>NUCLEOTIDE SEQUENCE [LARGE SCALE GENOMIC DNA]</scope>
    <source>
        <strain evidence="2 3">KCTC 42180</strain>
    </source>
</reference>
<dbReference type="OrthoDB" id="1451945at2"/>
<feature type="transmembrane region" description="Helical" evidence="1">
    <location>
        <begin position="71"/>
        <end position="92"/>
    </location>
</feature>
<evidence type="ECO:0000313" key="3">
    <source>
        <dbReference type="Proteomes" id="UP000321580"/>
    </source>
</evidence>
<keyword evidence="3" id="KW-1185">Reference proteome</keyword>
<feature type="transmembrane region" description="Helical" evidence="1">
    <location>
        <begin position="113"/>
        <end position="134"/>
    </location>
</feature>
<gene>
    <name evidence="2" type="ORF">FRY97_16250</name>
</gene>
<dbReference type="EMBL" id="VOOR01000039">
    <property type="protein sequence ID" value="TXB62033.1"/>
    <property type="molecule type" value="Genomic_DNA"/>
</dbReference>
<dbReference type="AlphaFoldDB" id="A0A5C6RIT5"/>
<proteinExistence type="predicted"/>
<protein>
    <recommendedName>
        <fullName evidence="4">Lysine transporter LysE</fullName>
    </recommendedName>
</protein>
<dbReference type="RefSeq" id="WP_147168617.1">
    <property type="nucleotide sequence ID" value="NZ_VOOR01000039.1"/>
</dbReference>
<keyword evidence="1" id="KW-0472">Membrane</keyword>
<dbReference type="Proteomes" id="UP000321580">
    <property type="component" value="Unassembled WGS sequence"/>
</dbReference>
<evidence type="ECO:0000313" key="2">
    <source>
        <dbReference type="EMBL" id="TXB62033.1"/>
    </source>
</evidence>
<organism evidence="2 3">
    <name type="scientific">Phaeodactylibacter luteus</name>
    <dbReference type="NCBI Taxonomy" id="1564516"/>
    <lineage>
        <taxon>Bacteria</taxon>
        <taxon>Pseudomonadati</taxon>
        <taxon>Bacteroidota</taxon>
        <taxon>Saprospiria</taxon>
        <taxon>Saprospirales</taxon>
        <taxon>Haliscomenobacteraceae</taxon>
        <taxon>Phaeodactylibacter</taxon>
    </lineage>
</organism>
<feature type="transmembrane region" description="Helical" evidence="1">
    <location>
        <begin position="146"/>
        <end position="165"/>
    </location>
</feature>